<gene>
    <name evidence="2" type="ORF">D9619_000724</name>
</gene>
<keyword evidence="3" id="KW-1185">Reference proteome</keyword>
<accession>A0A8H5BCU6</accession>
<name>A0A8H5BCU6_9AGAR</name>
<dbReference type="Proteomes" id="UP000567179">
    <property type="component" value="Unassembled WGS sequence"/>
</dbReference>
<evidence type="ECO:0000256" key="1">
    <source>
        <dbReference type="SAM" id="MobiDB-lite"/>
    </source>
</evidence>
<comment type="caution">
    <text evidence="2">The sequence shown here is derived from an EMBL/GenBank/DDBJ whole genome shotgun (WGS) entry which is preliminary data.</text>
</comment>
<evidence type="ECO:0000313" key="2">
    <source>
        <dbReference type="EMBL" id="KAF5320910.1"/>
    </source>
</evidence>
<organism evidence="2 3">
    <name type="scientific">Psilocybe cf. subviscida</name>
    <dbReference type="NCBI Taxonomy" id="2480587"/>
    <lineage>
        <taxon>Eukaryota</taxon>
        <taxon>Fungi</taxon>
        <taxon>Dikarya</taxon>
        <taxon>Basidiomycota</taxon>
        <taxon>Agaricomycotina</taxon>
        <taxon>Agaricomycetes</taxon>
        <taxon>Agaricomycetidae</taxon>
        <taxon>Agaricales</taxon>
        <taxon>Agaricineae</taxon>
        <taxon>Strophariaceae</taxon>
        <taxon>Psilocybe</taxon>
    </lineage>
</organism>
<proteinExistence type="predicted"/>
<reference evidence="2 3" key="1">
    <citation type="journal article" date="2020" name="ISME J.">
        <title>Uncovering the hidden diversity of litter-decomposition mechanisms in mushroom-forming fungi.</title>
        <authorList>
            <person name="Floudas D."/>
            <person name="Bentzer J."/>
            <person name="Ahren D."/>
            <person name="Johansson T."/>
            <person name="Persson P."/>
            <person name="Tunlid A."/>
        </authorList>
    </citation>
    <scope>NUCLEOTIDE SEQUENCE [LARGE SCALE GENOMIC DNA]</scope>
    <source>
        <strain evidence="2 3">CBS 101986</strain>
    </source>
</reference>
<dbReference type="EMBL" id="JAACJJ010000028">
    <property type="protein sequence ID" value="KAF5320910.1"/>
    <property type="molecule type" value="Genomic_DNA"/>
</dbReference>
<evidence type="ECO:0000313" key="3">
    <source>
        <dbReference type="Proteomes" id="UP000567179"/>
    </source>
</evidence>
<feature type="region of interest" description="Disordered" evidence="1">
    <location>
        <begin position="271"/>
        <end position="347"/>
    </location>
</feature>
<protein>
    <submittedName>
        <fullName evidence="2">Uncharacterized protein</fullName>
    </submittedName>
</protein>
<sequence>MPLQLNGIEAWITLENKVQVQELLPEVDEETGVATCWISGEPGQVRCRRSYGSISMIEFRTILPRGGGGIPNTEHLLLQIPHISFFRILPPFSTPISHVIGPECSVLTPLLLFQPFVIRWRDMSDPTTTHQHDYSGFVTMDGYELGGRVLNARSYASAIFSQIPTSATSSMPLTFSNLPRTAGIGPDWQTLGTISIDVHVVEVGEGNRLHEGYSHYYRRDEGSPMSSAKPHCSTEVTSLRKIATFTFKYRPLDILQEYGIAPVAAPQTPLRIATTGDKRSAPEYDSDDDDGYMHSPVSPDTPSLTFSSGGSDSDSSQDWRPIRSRPRRHSKSYYHGPQAKRMKVVPY</sequence>
<feature type="compositionally biased region" description="Basic residues" evidence="1">
    <location>
        <begin position="322"/>
        <end position="347"/>
    </location>
</feature>
<feature type="compositionally biased region" description="Low complexity" evidence="1">
    <location>
        <begin position="307"/>
        <end position="316"/>
    </location>
</feature>
<dbReference type="AlphaFoldDB" id="A0A8H5BCU6"/>
<dbReference type="OrthoDB" id="3364132at2759"/>